<protein>
    <recommendedName>
        <fullName evidence="2">EGF-like domain-containing protein</fullName>
    </recommendedName>
</protein>
<dbReference type="Gene3D" id="2.170.300.10">
    <property type="entry name" value="Tie2 ligand-binding domain superfamily"/>
    <property type="match status" value="1"/>
</dbReference>
<evidence type="ECO:0008006" key="2">
    <source>
        <dbReference type="Google" id="ProtNLM"/>
    </source>
</evidence>
<reference evidence="1" key="1">
    <citation type="journal article" date="2012" name="Nature">
        <title>The oyster genome reveals stress adaptation and complexity of shell formation.</title>
        <authorList>
            <person name="Zhang G."/>
            <person name="Fang X."/>
            <person name="Guo X."/>
            <person name="Li L."/>
            <person name="Luo R."/>
            <person name="Xu F."/>
            <person name="Yang P."/>
            <person name="Zhang L."/>
            <person name="Wang X."/>
            <person name="Qi H."/>
            <person name="Xiong Z."/>
            <person name="Que H."/>
            <person name="Xie Y."/>
            <person name="Holland P.W."/>
            <person name="Paps J."/>
            <person name="Zhu Y."/>
            <person name="Wu F."/>
            <person name="Chen Y."/>
            <person name="Wang J."/>
            <person name="Peng C."/>
            <person name="Meng J."/>
            <person name="Yang L."/>
            <person name="Liu J."/>
            <person name="Wen B."/>
            <person name="Zhang N."/>
            <person name="Huang Z."/>
            <person name="Zhu Q."/>
            <person name="Feng Y."/>
            <person name="Mount A."/>
            <person name="Hedgecock D."/>
            <person name="Xu Z."/>
            <person name="Liu Y."/>
            <person name="Domazet-Loso T."/>
            <person name="Du Y."/>
            <person name="Sun X."/>
            <person name="Zhang S."/>
            <person name="Liu B."/>
            <person name="Cheng P."/>
            <person name="Jiang X."/>
            <person name="Li J."/>
            <person name="Fan D."/>
            <person name="Wang W."/>
            <person name="Fu W."/>
            <person name="Wang T."/>
            <person name="Wang B."/>
            <person name="Zhang J."/>
            <person name="Peng Z."/>
            <person name="Li Y."/>
            <person name="Li N."/>
            <person name="Wang J."/>
            <person name="Chen M."/>
            <person name="He Y."/>
            <person name="Tan F."/>
            <person name="Song X."/>
            <person name="Zheng Q."/>
            <person name="Huang R."/>
            <person name="Yang H."/>
            <person name="Du X."/>
            <person name="Chen L."/>
            <person name="Yang M."/>
            <person name="Gaffney P.M."/>
            <person name="Wang S."/>
            <person name="Luo L."/>
            <person name="She Z."/>
            <person name="Ming Y."/>
            <person name="Huang W."/>
            <person name="Zhang S."/>
            <person name="Huang B."/>
            <person name="Zhang Y."/>
            <person name="Qu T."/>
            <person name="Ni P."/>
            <person name="Miao G."/>
            <person name="Wang J."/>
            <person name="Wang Q."/>
            <person name="Steinberg C.E."/>
            <person name="Wang H."/>
            <person name="Li N."/>
            <person name="Qian L."/>
            <person name="Zhang G."/>
            <person name="Li Y."/>
            <person name="Yang H."/>
            <person name="Liu X."/>
            <person name="Wang J."/>
            <person name="Yin Y."/>
            <person name="Wang J."/>
        </authorList>
    </citation>
    <scope>NUCLEOTIDE SEQUENCE [LARGE SCALE GENOMIC DNA]</scope>
    <source>
        <strain evidence="1">05x7-T-G4-1.051#20</strain>
    </source>
</reference>
<accession>K1RXX9</accession>
<name>K1RXX9_MAGGI</name>
<gene>
    <name evidence="1" type="ORF">CGI_10008348</name>
</gene>
<dbReference type="HOGENOM" id="CLU_2173425_0_0_1"/>
<sequence>MVCVTPDVIQDGEEITVMKCGHCRNNGFCFHINGTCLTGCSAGFTGEVCKIRTYEGTKAKHCQRQIVMLTHLMEGIKDANSFVKPKKIEYYWFPIYQGPVFRKMVNSNTC</sequence>
<organism evidence="1">
    <name type="scientific">Magallana gigas</name>
    <name type="common">Pacific oyster</name>
    <name type="synonym">Crassostrea gigas</name>
    <dbReference type="NCBI Taxonomy" id="29159"/>
    <lineage>
        <taxon>Eukaryota</taxon>
        <taxon>Metazoa</taxon>
        <taxon>Spiralia</taxon>
        <taxon>Lophotrochozoa</taxon>
        <taxon>Mollusca</taxon>
        <taxon>Bivalvia</taxon>
        <taxon>Autobranchia</taxon>
        <taxon>Pteriomorphia</taxon>
        <taxon>Ostreida</taxon>
        <taxon>Ostreoidea</taxon>
        <taxon>Ostreidae</taxon>
        <taxon>Magallana</taxon>
    </lineage>
</organism>
<evidence type="ECO:0000313" key="1">
    <source>
        <dbReference type="EMBL" id="EKC39876.1"/>
    </source>
</evidence>
<dbReference type="EMBL" id="JH816015">
    <property type="protein sequence ID" value="EKC39876.1"/>
    <property type="molecule type" value="Genomic_DNA"/>
</dbReference>
<dbReference type="AlphaFoldDB" id="K1RXX9"/>
<dbReference type="InParanoid" id="K1RXX9"/>
<proteinExistence type="predicted"/>